<protein>
    <submittedName>
        <fullName evidence="2">Uncharacterized protein</fullName>
    </submittedName>
</protein>
<sequence>MKKMSAKDAATARKRFKESGEAYRQTKLDLVRAAHESESSNRFPEYLCPDMNDDAWFHRKSAASELIEKRGEFSSHVSMLALVDSDWETKEAVASWLRRELKVLRVAEGKSGGAPVRRNVALSRTVISDVAVELLECIGGEALVCLFQELLDIDRHRRSRAESFVQLDRAAEMEAQLNLQGRHTRVRELAGHMSVSPSSVTRWRKNSAYRGRVDFHKRVWGNFMRDEYFDQIKSKVPTLSEPECFRRAFALYASSIPARRGRSTQANTRGPIAAPHAAKPRRNSSSK</sequence>
<reference evidence="2 3" key="1">
    <citation type="journal article" date="2020" name="Arch. Microbiol.">
        <title>Bradyrhizobium uaiense sp. nov., a new highly efficient cowpea symbiont.</title>
        <authorList>
            <person name="Cabral Michel D."/>
            <person name="Azarias Guimaraes A."/>
            <person name="Martins da Costa E."/>
            <person name="Soares de Carvalho T."/>
            <person name="Balsanelli E."/>
            <person name="Willems A."/>
            <person name="Maltempi de Souza E."/>
            <person name="de Souza Moreira F.M."/>
        </authorList>
    </citation>
    <scope>NUCLEOTIDE SEQUENCE [LARGE SCALE GENOMIC DNA]</scope>
    <source>
        <strain evidence="2 3">UFLA 03-164</strain>
    </source>
</reference>
<comment type="caution">
    <text evidence="2">The sequence shown here is derived from an EMBL/GenBank/DDBJ whole genome shotgun (WGS) entry which is preliminary data.</text>
</comment>
<feature type="compositionally biased region" description="Basic residues" evidence="1">
    <location>
        <begin position="278"/>
        <end position="287"/>
    </location>
</feature>
<dbReference type="AlphaFoldDB" id="A0A6P1BHA6"/>
<dbReference type="EMBL" id="VKHP01000048">
    <property type="protein sequence ID" value="NEU97020.1"/>
    <property type="molecule type" value="Genomic_DNA"/>
</dbReference>
<evidence type="ECO:0000313" key="3">
    <source>
        <dbReference type="Proteomes" id="UP000468531"/>
    </source>
</evidence>
<evidence type="ECO:0000313" key="2">
    <source>
        <dbReference type="EMBL" id="NEU97020.1"/>
    </source>
</evidence>
<dbReference type="RefSeq" id="WP_163154057.1">
    <property type="nucleotide sequence ID" value="NZ_VKHP01000048.1"/>
</dbReference>
<proteinExistence type="predicted"/>
<accession>A0A6P1BHA6</accession>
<gene>
    <name evidence="2" type="ORF">FNJ47_14530</name>
</gene>
<dbReference type="Proteomes" id="UP000468531">
    <property type="component" value="Unassembled WGS sequence"/>
</dbReference>
<evidence type="ECO:0000256" key="1">
    <source>
        <dbReference type="SAM" id="MobiDB-lite"/>
    </source>
</evidence>
<keyword evidence="3" id="KW-1185">Reference proteome</keyword>
<name>A0A6P1BHA6_9BRAD</name>
<feature type="region of interest" description="Disordered" evidence="1">
    <location>
        <begin position="259"/>
        <end position="287"/>
    </location>
</feature>
<organism evidence="2 3">
    <name type="scientific">Bradyrhizobium uaiense</name>
    <dbReference type="NCBI Taxonomy" id="2594946"/>
    <lineage>
        <taxon>Bacteria</taxon>
        <taxon>Pseudomonadati</taxon>
        <taxon>Pseudomonadota</taxon>
        <taxon>Alphaproteobacteria</taxon>
        <taxon>Hyphomicrobiales</taxon>
        <taxon>Nitrobacteraceae</taxon>
        <taxon>Bradyrhizobium</taxon>
    </lineage>
</organism>